<protein>
    <recommendedName>
        <fullName evidence="8">HTTM-like domain-containing protein</fullName>
    </recommendedName>
</protein>
<dbReference type="PANTHER" id="PTHR12639">
    <property type="entry name" value="VITAMIN K-DEPENDENT GAMMA-CARBOXYLASE"/>
    <property type="match status" value="1"/>
</dbReference>
<feature type="transmembrane region" description="Helical" evidence="7">
    <location>
        <begin position="37"/>
        <end position="67"/>
    </location>
</feature>
<dbReference type="AlphaFoldDB" id="A0A916JII4"/>
<feature type="transmembrane region" description="Helical" evidence="7">
    <location>
        <begin position="263"/>
        <end position="281"/>
    </location>
</feature>
<name>A0A916JII4_9FLAO</name>
<dbReference type="InterPro" id="IPR053934">
    <property type="entry name" value="HTTM_dom"/>
</dbReference>
<feature type="transmembrane region" description="Helical" evidence="7">
    <location>
        <begin position="172"/>
        <end position="192"/>
    </location>
</feature>
<keyword evidence="2 7" id="KW-0812">Transmembrane</keyword>
<feature type="transmembrane region" description="Helical" evidence="7">
    <location>
        <begin position="223"/>
        <end position="242"/>
    </location>
</feature>
<evidence type="ECO:0000259" key="8">
    <source>
        <dbReference type="SMART" id="SM00752"/>
    </source>
</evidence>
<dbReference type="EMBL" id="OU015584">
    <property type="protein sequence ID" value="CAG5076281.1"/>
    <property type="molecule type" value="Genomic_DNA"/>
</dbReference>
<comment type="subcellular location">
    <subcellularLocation>
        <location evidence="1">Endomembrane system</location>
        <topology evidence="1">Multi-pass membrane protein</topology>
    </subcellularLocation>
</comment>
<evidence type="ECO:0000256" key="1">
    <source>
        <dbReference type="ARBA" id="ARBA00004127"/>
    </source>
</evidence>
<dbReference type="GO" id="GO:0008488">
    <property type="term" value="F:gamma-glutamyl carboxylase activity"/>
    <property type="evidence" value="ECO:0007669"/>
    <property type="project" value="InterPro"/>
</dbReference>
<evidence type="ECO:0000313" key="9">
    <source>
        <dbReference type="EMBL" id="CAG5076281.1"/>
    </source>
</evidence>
<reference evidence="9" key="1">
    <citation type="submission" date="2021-04" db="EMBL/GenBank/DDBJ databases">
        <authorList>
            <person name="Rodrigo-Torres L."/>
            <person name="Arahal R. D."/>
            <person name="Lucena T."/>
        </authorList>
    </citation>
    <scope>NUCLEOTIDE SEQUENCE</scope>
    <source>
        <strain evidence="9">AS29M-1</strain>
    </source>
</reference>
<keyword evidence="5" id="KW-1015">Disulfide bond</keyword>
<dbReference type="InterPro" id="IPR011020">
    <property type="entry name" value="HTTM-like"/>
</dbReference>
<evidence type="ECO:0000256" key="4">
    <source>
        <dbReference type="ARBA" id="ARBA00023136"/>
    </source>
</evidence>
<dbReference type="PANTHER" id="PTHR12639:SF7">
    <property type="entry name" value="HTTM DOMAIN-CONTAINING PROTEIN"/>
    <property type="match status" value="1"/>
</dbReference>
<feature type="transmembrane region" description="Helical" evidence="7">
    <location>
        <begin position="79"/>
        <end position="97"/>
    </location>
</feature>
<keyword evidence="3 7" id="KW-1133">Transmembrane helix</keyword>
<dbReference type="KEGG" id="ptan:CRYO30217_00036"/>
<sequence length="415" mass="48150">MRFAHKGWIEDLYITPKFFFTYYGFDWVTPLSSTGMYITFLVMGISALLIALGLFYRVSAILFFLSFTYVELIDKTNYLNHYYFISLVAFLLIFVPANKNYSLDAKLGLTKAASSVPAWTINIFKFQLGVVYFFAGVAKVNYHWLFEAQPLINWLKHQSDLPVLGQFVGENWIAFVFSWAGCLFDLSVPFLLSIRKTRLFAYLAVIFFHVVTGAMFPIGIFPWAMIVLTTVFFSTRFHNLLLSKLQVSSVGQNTIQIRSITKYALIIYILLQLLIPMRYLLYPGKLFWTEQAFRFGWRVMLIEKVGYCTFYVSPESGSYKKIIEPTYYLTEQQLKQMSTQPDMILQFAHHLRDQYKDKTIIEGDLEIEMGTPQVFVDSKVSLFNKGSRTFIDPSVDLAAQPYNLAPRNWILPYEE</sequence>
<evidence type="ECO:0000256" key="5">
    <source>
        <dbReference type="ARBA" id="ARBA00023157"/>
    </source>
</evidence>
<evidence type="ECO:0000313" key="10">
    <source>
        <dbReference type="Proteomes" id="UP000683507"/>
    </source>
</evidence>
<feature type="domain" description="HTTM-like" evidence="8">
    <location>
        <begin position="1"/>
        <end position="237"/>
    </location>
</feature>
<proteinExistence type="predicted"/>
<dbReference type="GO" id="GO:0019842">
    <property type="term" value="F:vitamin binding"/>
    <property type="evidence" value="ECO:0007669"/>
    <property type="project" value="TreeGrafter"/>
</dbReference>
<evidence type="ECO:0000256" key="6">
    <source>
        <dbReference type="ARBA" id="ARBA00023239"/>
    </source>
</evidence>
<dbReference type="Proteomes" id="UP000683507">
    <property type="component" value="Chromosome"/>
</dbReference>
<organism evidence="9 10">
    <name type="scientific">Parvicella tangerina</name>
    <dbReference type="NCBI Taxonomy" id="2829795"/>
    <lineage>
        <taxon>Bacteria</taxon>
        <taxon>Pseudomonadati</taxon>
        <taxon>Bacteroidota</taxon>
        <taxon>Flavobacteriia</taxon>
        <taxon>Flavobacteriales</taxon>
        <taxon>Parvicellaceae</taxon>
        <taxon>Parvicella</taxon>
    </lineage>
</organism>
<dbReference type="InterPro" id="IPR007782">
    <property type="entry name" value="VKG_COase"/>
</dbReference>
<keyword evidence="4 7" id="KW-0472">Membrane</keyword>
<dbReference type="Pfam" id="PF05090">
    <property type="entry name" value="HTTM"/>
    <property type="match status" value="1"/>
</dbReference>
<dbReference type="InterPro" id="IPR053935">
    <property type="entry name" value="VKGC_lumenal_dom"/>
</dbReference>
<evidence type="ECO:0000256" key="2">
    <source>
        <dbReference type="ARBA" id="ARBA00022692"/>
    </source>
</evidence>
<dbReference type="SMART" id="SM00752">
    <property type="entry name" value="HTTM"/>
    <property type="match status" value="1"/>
</dbReference>
<dbReference type="Pfam" id="PF22777">
    <property type="entry name" value="VKGC_lumenal_dom"/>
    <property type="match status" value="1"/>
</dbReference>
<keyword evidence="6" id="KW-0456">Lyase</keyword>
<gene>
    <name evidence="9" type="ORF">CRYO30217_00036</name>
</gene>
<keyword evidence="10" id="KW-1185">Reference proteome</keyword>
<evidence type="ECO:0000256" key="7">
    <source>
        <dbReference type="SAM" id="Phobius"/>
    </source>
</evidence>
<evidence type="ECO:0000256" key="3">
    <source>
        <dbReference type="ARBA" id="ARBA00022989"/>
    </source>
</evidence>
<accession>A0A916JII4</accession>
<feature type="transmembrane region" description="Helical" evidence="7">
    <location>
        <begin position="199"/>
        <end position="217"/>
    </location>
</feature>
<dbReference type="GO" id="GO:0012505">
    <property type="term" value="C:endomembrane system"/>
    <property type="evidence" value="ECO:0007669"/>
    <property type="project" value="UniProtKB-SubCell"/>
</dbReference>